<dbReference type="InterPro" id="IPR050936">
    <property type="entry name" value="AP-1-like"/>
</dbReference>
<dbReference type="SMART" id="SM00338">
    <property type="entry name" value="BRLZ"/>
    <property type="match status" value="1"/>
</dbReference>
<comment type="similarity">
    <text evidence="4">Belongs to the bZIP family. YAP subfamily.</text>
</comment>
<feature type="domain" description="BZIP" evidence="7">
    <location>
        <begin position="164"/>
        <end position="227"/>
    </location>
</feature>
<feature type="compositionally biased region" description="Basic and acidic residues" evidence="6">
    <location>
        <begin position="629"/>
        <end position="645"/>
    </location>
</feature>
<feature type="compositionally biased region" description="Basic and acidic residues" evidence="6">
    <location>
        <begin position="828"/>
        <end position="848"/>
    </location>
</feature>
<dbReference type="Pfam" id="PF08601">
    <property type="entry name" value="PAP1"/>
    <property type="match status" value="2"/>
</dbReference>
<dbReference type="CDD" id="cd14688">
    <property type="entry name" value="bZIP_YAP"/>
    <property type="match status" value="1"/>
</dbReference>
<feature type="region of interest" description="Disordered" evidence="6">
    <location>
        <begin position="610"/>
        <end position="645"/>
    </location>
</feature>
<evidence type="ECO:0000313" key="9">
    <source>
        <dbReference type="Proteomes" id="UP000782241"/>
    </source>
</evidence>
<dbReference type="Proteomes" id="UP000782241">
    <property type="component" value="Unassembled WGS sequence"/>
</dbReference>
<dbReference type="Gene3D" id="1.10.238.100">
    <property type="entry name" value="YAP1 redox domain. Chain B"/>
    <property type="match status" value="1"/>
</dbReference>
<sequence length="867" mass="95562">MASTGTGGTLPPNFLLTPQQQNLLFAALNSNKQQLSGSTANNDASISPSSIRNSGAAQQKPVTATGYQESPFLDNYDYDFGDSGFDFSFASEDQPQMIGDIPTAADSTNNDASVALSDSPENDTPEKRSYPDDEDDEDSPGQDHKRRESTDKVPKKPGRKPLTSEPSSKRKAQNRAAQRAFRERKERHLKDLETKVDELEKASQAANHENGMLRAQVERMTAELNQYKQKVTVMSSSKALPREKVPFGSAAVNNLGDVNFQFEFPKFGMLPGPPANKAQSGSSPTSPDQQKATYPSPTSSLNSGAQSTQQFKDDLAKFSGVFSPSMSSSATNPSRASVDSANYSVNGTSSSPSASSHSNTGPSSSCGTSPEPFTQSPMGTKPVDTMTTIGEEQTHQNNASQFGNIDLSNSNFDWLSQQNGGQFDPQLFGDYREPQENVLLNAPFDDFFNDAIESDFFTPYNMPPTGDLTKTNAHPKNLIDQIDAEKESCDDEPLKKQNMNCNQLWEKLQSCPKAQNGEFDLDGLCSELTKKAKCSGTGPVVAETDFDTILQKYMGKDSSSGAFMIATRKLQPDPAIFNKPRVTYNTLTFATSYRPKHSTFAMPKEKNYNPVQAQRKADKAKALKKGKHERQERLNEKLSRKNPERIQKQIDDLKKVTSSGGKLTRHEEQTLEGLEKEIRAVQKAREALGDKAPAFSRGWNRDHDSGSGVLGKRRRGSHDATTSDEDVPDDIKRIPMPRDTPPPIPKDVMDKWYAERRAKRAAETATRQDQDKHEKKDAPVVEAKTVYEAKPVVRDLRKEAVSAFVPTAVKMKMNKGQGQGGLIEPEEADRLEQEGYLKTKDRNAEAQPDRGPPSRHVTMEDADDEEA</sequence>
<feature type="compositionally biased region" description="Polar residues" evidence="6">
    <location>
        <begin position="366"/>
        <end position="378"/>
    </location>
</feature>
<feature type="region of interest" description="Disordered" evidence="6">
    <location>
        <begin position="692"/>
        <end position="778"/>
    </location>
</feature>
<evidence type="ECO:0000256" key="2">
    <source>
        <dbReference type="ARBA" id="ARBA00004496"/>
    </source>
</evidence>
<dbReference type="Pfam" id="PF00170">
    <property type="entry name" value="bZIP_1"/>
    <property type="match status" value="1"/>
</dbReference>
<accession>A0A9P7HDH6</accession>
<evidence type="ECO:0000256" key="3">
    <source>
        <dbReference type="ARBA" id="ARBA00023242"/>
    </source>
</evidence>
<gene>
    <name evidence="8" type="ORF">KAF25_008132</name>
</gene>
<dbReference type="SUPFAM" id="SSF57959">
    <property type="entry name" value="Leucine zipper domain"/>
    <property type="match status" value="1"/>
</dbReference>
<dbReference type="GO" id="GO:0005737">
    <property type="term" value="C:cytoplasm"/>
    <property type="evidence" value="ECO:0007669"/>
    <property type="project" value="UniProtKB-SubCell"/>
</dbReference>
<dbReference type="InterPro" id="IPR023167">
    <property type="entry name" value="Yap1_redox_dom_sf"/>
</dbReference>
<protein>
    <recommendedName>
        <fullName evidence="7">BZIP domain-containing protein</fullName>
    </recommendedName>
</protein>
<feature type="compositionally biased region" description="Basic and acidic residues" evidence="6">
    <location>
        <begin position="747"/>
        <end position="778"/>
    </location>
</feature>
<dbReference type="Pfam" id="PF09429">
    <property type="entry name" value="Wbp11"/>
    <property type="match status" value="1"/>
</dbReference>
<comment type="subcellular location">
    <subcellularLocation>
        <location evidence="2">Cytoplasm</location>
    </subcellularLocation>
    <subcellularLocation>
        <location evidence="1">Nucleus</location>
    </subcellularLocation>
</comment>
<organism evidence="8 9">
    <name type="scientific">Fusarium avenaceum</name>
    <dbReference type="NCBI Taxonomy" id="40199"/>
    <lineage>
        <taxon>Eukaryota</taxon>
        <taxon>Fungi</taxon>
        <taxon>Dikarya</taxon>
        <taxon>Ascomycota</taxon>
        <taxon>Pezizomycotina</taxon>
        <taxon>Sordariomycetes</taxon>
        <taxon>Hypocreomycetidae</taxon>
        <taxon>Hypocreales</taxon>
        <taxon>Nectriaceae</taxon>
        <taxon>Fusarium</taxon>
        <taxon>Fusarium tricinctum species complex</taxon>
    </lineage>
</organism>
<feature type="compositionally biased region" description="Basic and acidic residues" evidence="6">
    <location>
        <begin position="141"/>
        <end position="154"/>
    </location>
</feature>
<feature type="compositionally biased region" description="Polar residues" evidence="6">
    <location>
        <begin position="33"/>
        <end position="68"/>
    </location>
</feature>
<feature type="coiled-coil region" evidence="5">
    <location>
        <begin position="664"/>
        <end position="691"/>
    </location>
</feature>
<dbReference type="PANTHER" id="PTHR40621">
    <property type="entry name" value="TRANSCRIPTION FACTOR KAPC-RELATED"/>
    <property type="match status" value="1"/>
</dbReference>
<feature type="compositionally biased region" description="Low complexity" evidence="6">
    <location>
        <begin position="319"/>
        <end position="337"/>
    </location>
</feature>
<dbReference type="InterPro" id="IPR004827">
    <property type="entry name" value="bZIP"/>
</dbReference>
<dbReference type="PANTHER" id="PTHR40621:SF6">
    <property type="entry name" value="AP-1-LIKE TRANSCRIPTION FACTOR YAP1-RELATED"/>
    <property type="match status" value="1"/>
</dbReference>
<evidence type="ECO:0000256" key="5">
    <source>
        <dbReference type="SAM" id="Coils"/>
    </source>
</evidence>
<feature type="region of interest" description="Disordered" evidence="6">
    <location>
        <begin position="33"/>
        <end position="213"/>
    </location>
</feature>
<keyword evidence="3" id="KW-0539">Nucleus</keyword>
<evidence type="ECO:0000259" key="7">
    <source>
        <dbReference type="PROSITE" id="PS50217"/>
    </source>
</evidence>
<dbReference type="GO" id="GO:0006396">
    <property type="term" value="P:RNA processing"/>
    <property type="evidence" value="ECO:0007669"/>
    <property type="project" value="InterPro"/>
</dbReference>
<dbReference type="AlphaFoldDB" id="A0A9P7HDH6"/>
<keyword evidence="5" id="KW-0175">Coiled coil</keyword>
<feature type="compositionally biased region" description="Basic and acidic residues" evidence="6">
    <location>
        <begin position="180"/>
        <end position="201"/>
    </location>
</feature>
<dbReference type="Gene3D" id="1.20.5.170">
    <property type="match status" value="1"/>
</dbReference>
<dbReference type="GO" id="GO:0001228">
    <property type="term" value="F:DNA-binding transcription activator activity, RNA polymerase II-specific"/>
    <property type="evidence" value="ECO:0007669"/>
    <property type="project" value="TreeGrafter"/>
</dbReference>
<evidence type="ECO:0000256" key="4">
    <source>
        <dbReference type="ARBA" id="ARBA00038132"/>
    </source>
</evidence>
<dbReference type="GO" id="GO:0090575">
    <property type="term" value="C:RNA polymerase II transcription regulator complex"/>
    <property type="evidence" value="ECO:0007669"/>
    <property type="project" value="TreeGrafter"/>
</dbReference>
<dbReference type="SUPFAM" id="SSF111430">
    <property type="entry name" value="YAP1 redox domain"/>
    <property type="match status" value="1"/>
</dbReference>
<dbReference type="PROSITE" id="PS50217">
    <property type="entry name" value="BZIP"/>
    <property type="match status" value="1"/>
</dbReference>
<name>A0A9P7HDH6_9HYPO</name>
<evidence type="ECO:0000256" key="6">
    <source>
        <dbReference type="SAM" id="MobiDB-lite"/>
    </source>
</evidence>
<dbReference type="InterPro" id="IPR019007">
    <property type="entry name" value="Wbp11/ELF5/Saf1_N"/>
</dbReference>
<reference evidence="8" key="1">
    <citation type="submission" date="2021-04" db="EMBL/GenBank/DDBJ databases">
        <title>Draft genome of Fusarium avenaceum strain F156N33, isolated from an atmospheric sample in Virginia.</title>
        <authorList>
            <person name="Yang S."/>
            <person name="Vinatzer B.A."/>
            <person name="Coleman J."/>
        </authorList>
    </citation>
    <scope>NUCLEOTIDE SEQUENCE</scope>
    <source>
        <strain evidence="8">F156N33</strain>
    </source>
</reference>
<evidence type="ECO:0000313" key="8">
    <source>
        <dbReference type="EMBL" id="KAG5664398.1"/>
    </source>
</evidence>
<proteinExistence type="inferred from homology"/>
<dbReference type="InterPro" id="IPR013910">
    <property type="entry name" value="TF_PAP1"/>
</dbReference>
<feature type="region of interest" description="Disordered" evidence="6">
    <location>
        <begin position="264"/>
        <end position="384"/>
    </location>
</feature>
<dbReference type="GO" id="GO:0034599">
    <property type="term" value="P:cellular response to oxidative stress"/>
    <property type="evidence" value="ECO:0007669"/>
    <property type="project" value="UniProtKB-ARBA"/>
</dbReference>
<dbReference type="PROSITE" id="PS00036">
    <property type="entry name" value="BZIP_BASIC"/>
    <property type="match status" value="1"/>
</dbReference>
<feature type="compositionally biased region" description="Low complexity" evidence="6">
    <location>
        <begin position="344"/>
        <end position="365"/>
    </location>
</feature>
<dbReference type="InterPro" id="IPR046347">
    <property type="entry name" value="bZIP_sf"/>
</dbReference>
<dbReference type="FunFam" id="1.20.5.170:FF:000067">
    <property type="entry name" value="BZIP transcription factor"/>
    <property type="match status" value="1"/>
</dbReference>
<dbReference type="EMBL" id="JAGPUO010000002">
    <property type="protein sequence ID" value="KAG5664398.1"/>
    <property type="molecule type" value="Genomic_DNA"/>
</dbReference>
<comment type="caution">
    <text evidence="8">The sequence shown here is derived from an EMBL/GenBank/DDBJ whole genome shotgun (WGS) entry which is preliminary data.</text>
</comment>
<feature type="region of interest" description="Disordered" evidence="6">
    <location>
        <begin position="814"/>
        <end position="867"/>
    </location>
</feature>
<keyword evidence="9" id="KW-1185">Reference proteome</keyword>
<dbReference type="GO" id="GO:0000976">
    <property type="term" value="F:transcription cis-regulatory region binding"/>
    <property type="evidence" value="ECO:0007669"/>
    <property type="project" value="InterPro"/>
</dbReference>
<feature type="compositionally biased region" description="Polar residues" evidence="6">
    <location>
        <begin position="277"/>
        <end position="310"/>
    </location>
</feature>
<evidence type="ECO:0000256" key="1">
    <source>
        <dbReference type="ARBA" id="ARBA00004123"/>
    </source>
</evidence>